<evidence type="ECO:0000256" key="4">
    <source>
        <dbReference type="ARBA" id="ARBA00023004"/>
    </source>
</evidence>
<gene>
    <name evidence="6" type="ORF">MEDL_27718</name>
</gene>
<evidence type="ECO:0000256" key="2">
    <source>
        <dbReference type="ARBA" id="ARBA00022723"/>
    </source>
</evidence>
<accession>A0A8S3RXY3</accession>
<proteinExistence type="inferred from homology"/>
<dbReference type="GO" id="GO:0003834">
    <property type="term" value="F:beta-carotene 15,15'-dioxygenase activity"/>
    <property type="evidence" value="ECO:0007669"/>
    <property type="project" value="TreeGrafter"/>
</dbReference>
<sequence>MHHVNAFESGSEIIVDISSYPSPSFVKNLEVSILKDPIKRNLFDAHAYLRRYIINLSKESIIFEPIQGSKTVPFSHNLDLSTINENYRYKEYCFVYGVVLKIDNVTLSREAIVKKDLCRDDNDKYWYVENYYASEAVFVPSPTKKTEDDGYLLVPILDGYQKKSYIAIIDAVSMEIINKADLPTYVPFNLHGRFFDGVL</sequence>
<feature type="binding site" evidence="5">
    <location>
        <position position="2"/>
    </location>
    <ligand>
        <name>Fe cation</name>
        <dbReference type="ChEBI" id="CHEBI:24875"/>
        <note>catalytic</note>
    </ligand>
</feature>
<dbReference type="GO" id="GO:0046872">
    <property type="term" value="F:metal ion binding"/>
    <property type="evidence" value="ECO:0007669"/>
    <property type="project" value="UniProtKB-KW"/>
</dbReference>
<dbReference type="GO" id="GO:0042574">
    <property type="term" value="P:retinal metabolic process"/>
    <property type="evidence" value="ECO:0007669"/>
    <property type="project" value="TreeGrafter"/>
</dbReference>
<comment type="cofactor">
    <cofactor evidence="5">
        <name>Fe(2+)</name>
        <dbReference type="ChEBI" id="CHEBI:29033"/>
    </cofactor>
    <text evidence="5">Binds 1 Fe(2+) ion per subunit.</text>
</comment>
<evidence type="ECO:0000313" key="6">
    <source>
        <dbReference type="EMBL" id="CAG2213804.1"/>
    </source>
</evidence>
<feature type="binding site" evidence="5">
    <location>
        <position position="191"/>
    </location>
    <ligand>
        <name>Fe cation</name>
        <dbReference type="ChEBI" id="CHEBI:24875"/>
        <note>catalytic</note>
    </ligand>
</feature>
<dbReference type="OrthoDB" id="407010at2759"/>
<reference evidence="6" key="1">
    <citation type="submission" date="2021-03" db="EMBL/GenBank/DDBJ databases">
        <authorList>
            <person name="Bekaert M."/>
        </authorList>
    </citation>
    <scope>NUCLEOTIDE SEQUENCE</scope>
</reference>
<dbReference type="Proteomes" id="UP000683360">
    <property type="component" value="Unassembled WGS sequence"/>
</dbReference>
<name>A0A8S3RXY3_MYTED</name>
<dbReference type="EMBL" id="CAJPWZ010001387">
    <property type="protein sequence ID" value="CAG2213804.1"/>
    <property type="molecule type" value="Genomic_DNA"/>
</dbReference>
<evidence type="ECO:0000256" key="5">
    <source>
        <dbReference type="PIRSR" id="PIRSR604294-1"/>
    </source>
</evidence>
<keyword evidence="4 5" id="KW-0408">Iron</keyword>
<keyword evidence="3" id="KW-0560">Oxidoreductase</keyword>
<dbReference type="GO" id="GO:0010436">
    <property type="term" value="F:carotenoid dioxygenase activity"/>
    <property type="evidence" value="ECO:0007669"/>
    <property type="project" value="TreeGrafter"/>
</dbReference>
<dbReference type="Pfam" id="PF03055">
    <property type="entry name" value="RPE65"/>
    <property type="match status" value="1"/>
</dbReference>
<keyword evidence="2 5" id="KW-0479">Metal-binding</keyword>
<evidence type="ECO:0000256" key="3">
    <source>
        <dbReference type="ARBA" id="ARBA00023002"/>
    </source>
</evidence>
<dbReference type="PANTHER" id="PTHR10543:SF24">
    <property type="entry name" value="CAROTENOID ISOMEROOXYGENASE"/>
    <property type="match status" value="1"/>
</dbReference>
<dbReference type="PANTHER" id="PTHR10543">
    <property type="entry name" value="BETA-CAROTENE DIOXYGENASE"/>
    <property type="match status" value="1"/>
</dbReference>
<evidence type="ECO:0000313" key="7">
    <source>
        <dbReference type="Proteomes" id="UP000683360"/>
    </source>
</evidence>
<comment type="similarity">
    <text evidence="1">Belongs to the carotenoid oxygenase family.</text>
</comment>
<dbReference type="InterPro" id="IPR004294">
    <property type="entry name" value="Carotenoid_Oase"/>
</dbReference>
<comment type="caution">
    <text evidence="6">The sequence shown here is derived from an EMBL/GenBank/DDBJ whole genome shotgun (WGS) entry which is preliminary data.</text>
</comment>
<protein>
    <submittedName>
        <fullName evidence="6">Uncharacterized protein</fullName>
    </submittedName>
</protein>
<dbReference type="GO" id="GO:0016121">
    <property type="term" value="P:carotene catabolic process"/>
    <property type="evidence" value="ECO:0007669"/>
    <property type="project" value="TreeGrafter"/>
</dbReference>
<keyword evidence="7" id="KW-1185">Reference proteome</keyword>
<evidence type="ECO:0000256" key="1">
    <source>
        <dbReference type="ARBA" id="ARBA00006787"/>
    </source>
</evidence>
<dbReference type="AlphaFoldDB" id="A0A8S3RXY3"/>
<organism evidence="6 7">
    <name type="scientific">Mytilus edulis</name>
    <name type="common">Blue mussel</name>
    <dbReference type="NCBI Taxonomy" id="6550"/>
    <lineage>
        <taxon>Eukaryota</taxon>
        <taxon>Metazoa</taxon>
        <taxon>Spiralia</taxon>
        <taxon>Lophotrochozoa</taxon>
        <taxon>Mollusca</taxon>
        <taxon>Bivalvia</taxon>
        <taxon>Autobranchia</taxon>
        <taxon>Pteriomorphia</taxon>
        <taxon>Mytilida</taxon>
        <taxon>Mytiloidea</taxon>
        <taxon>Mytilidae</taxon>
        <taxon>Mytilinae</taxon>
        <taxon>Mytilus</taxon>
    </lineage>
</organism>